<keyword evidence="4" id="KW-1185">Reference proteome</keyword>
<dbReference type="InterPro" id="IPR001810">
    <property type="entry name" value="F-box_dom"/>
</dbReference>
<evidence type="ECO:0008006" key="5">
    <source>
        <dbReference type="Google" id="ProtNLM"/>
    </source>
</evidence>
<evidence type="ECO:0000313" key="3">
    <source>
        <dbReference type="EMBL" id="KAK5989682.1"/>
    </source>
</evidence>
<gene>
    <name evidence="3" type="ORF">PT974_07937</name>
</gene>
<dbReference type="Proteomes" id="UP001338125">
    <property type="component" value="Unassembled WGS sequence"/>
</dbReference>
<evidence type="ECO:0000313" key="4">
    <source>
        <dbReference type="Proteomes" id="UP001338125"/>
    </source>
</evidence>
<dbReference type="InterPro" id="IPR036047">
    <property type="entry name" value="F-box-like_dom_sf"/>
</dbReference>
<dbReference type="InterPro" id="IPR032675">
    <property type="entry name" value="LRR_dom_sf"/>
</dbReference>
<organism evidence="3 4">
    <name type="scientific">Cladobotryum mycophilum</name>
    <dbReference type="NCBI Taxonomy" id="491253"/>
    <lineage>
        <taxon>Eukaryota</taxon>
        <taxon>Fungi</taxon>
        <taxon>Dikarya</taxon>
        <taxon>Ascomycota</taxon>
        <taxon>Pezizomycotina</taxon>
        <taxon>Sordariomycetes</taxon>
        <taxon>Hypocreomycetidae</taxon>
        <taxon>Hypocreales</taxon>
        <taxon>Hypocreaceae</taxon>
        <taxon>Cladobotryum</taxon>
    </lineage>
</organism>
<sequence>MASDKASWESLPQEIRLMILRNLTHSGCSLARHATVCREWQAVIEQSNFKRLKLTPTRLTGLGSLSHRHRRHVKYLWLCIELQEYDCSQCEKLETDDDDEENCEIMEESMQELLHILSTWEPTGNLLLDISVHSPSDAKHYFKHIDFESDALPESNGTSQAIDIHDPRHNWVNGKQTSLPPPDSMFRTFKDIEMSPDFWRDLPEVRVVTGLLLRRQTRRRWEPSGIEKLIKLLPALQEIHYEPWREWSKVEKLFTGISTGRFLKSLIPNQLQSMILFEDFIDEYETQNNTLDHLIDQGLFRKTLSTLGRTLAELSLGLQHLSVSFIADAGYFFQGCESALVWNNLKSLSITSRLLTSDQNRIKIYNLLQAAATAAMKMPRLDAMEIWNGGQDMASVFRYQTSEENNFTAITWRGNWGLPLEPRVIQSWEAVASTHTRSVLRVATELLDPDVVIKSHGDAIHHLRLLNQVVHPVSLWQIRKEAGHLSLT</sequence>
<feature type="domain" description="F-box" evidence="1">
    <location>
        <begin position="8"/>
        <end position="46"/>
    </location>
</feature>
<dbReference type="InterPro" id="IPR046676">
    <property type="entry name" value="DUF6546"/>
</dbReference>
<reference evidence="3 4" key="1">
    <citation type="submission" date="2024-01" db="EMBL/GenBank/DDBJ databases">
        <title>Complete genome of Cladobotryum mycophilum ATHUM6906.</title>
        <authorList>
            <person name="Christinaki A.C."/>
            <person name="Myridakis A.I."/>
            <person name="Kouvelis V.N."/>
        </authorList>
    </citation>
    <scope>NUCLEOTIDE SEQUENCE [LARGE SCALE GENOMIC DNA]</scope>
    <source>
        <strain evidence="3 4">ATHUM6906</strain>
    </source>
</reference>
<dbReference type="SUPFAM" id="SSF81383">
    <property type="entry name" value="F-box domain"/>
    <property type="match status" value="1"/>
</dbReference>
<proteinExistence type="predicted"/>
<comment type="caution">
    <text evidence="3">The sequence shown here is derived from an EMBL/GenBank/DDBJ whole genome shotgun (WGS) entry which is preliminary data.</text>
</comment>
<name>A0ABR0SBY3_9HYPO</name>
<dbReference type="Gene3D" id="3.80.10.10">
    <property type="entry name" value="Ribonuclease Inhibitor"/>
    <property type="match status" value="1"/>
</dbReference>
<dbReference type="Pfam" id="PF20183">
    <property type="entry name" value="DUF6546"/>
    <property type="match status" value="1"/>
</dbReference>
<evidence type="ECO:0000259" key="2">
    <source>
        <dbReference type="Pfam" id="PF20183"/>
    </source>
</evidence>
<dbReference type="EMBL" id="JAVFKD010000014">
    <property type="protein sequence ID" value="KAK5989682.1"/>
    <property type="molecule type" value="Genomic_DNA"/>
</dbReference>
<dbReference type="Pfam" id="PF12937">
    <property type="entry name" value="F-box-like"/>
    <property type="match status" value="1"/>
</dbReference>
<accession>A0ABR0SBY3</accession>
<evidence type="ECO:0000259" key="1">
    <source>
        <dbReference type="Pfam" id="PF12937"/>
    </source>
</evidence>
<protein>
    <recommendedName>
        <fullName evidence="5">F-box domain-containing protein</fullName>
    </recommendedName>
</protein>
<feature type="domain" description="DUF6546" evidence="2">
    <location>
        <begin position="267"/>
        <end position="471"/>
    </location>
</feature>